<evidence type="ECO:0000256" key="1">
    <source>
        <dbReference type="ARBA" id="ARBA00023015"/>
    </source>
</evidence>
<accession>A0ABQ3W020</accession>
<evidence type="ECO:0000259" key="4">
    <source>
        <dbReference type="PROSITE" id="PS01124"/>
    </source>
</evidence>
<keyword evidence="3" id="KW-0804">Transcription</keyword>
<dbReference type="InterPro" id="IPR009057">
    <property type="entry name" value="Homeodomain-like_sf"/>
</dbReference>
<dbReference type="Gene3D" id="1.10.10.60">
    <property type="entry name" value="Homeodomain-like"/>
    <property type="match status" value="1"/>
</dbReference>
<name>A0ABQ3W020_9LACO</name>
<dbReference type="RefSeq" id="WP_203629923.1">
    <property type="nucleotide sequence ID" value="NZ_BNJR01000012.1"/>
</dbReference>
<dbReference type="EMBL" id="BNJR01000012">
    <property type="protein sequence ID" value="GHP13902.1"/>
    <property type="molecule type" value="Genomic_DNA"/>
</dbReference>
<evidence type="ECO:0000256" key="3">
    <source>
        <dbReference type="ARBA" id="ARBA00023163"/>
    </source>
</evidence>
<dbReference type="InterPro" id="IPR018060">
    <property type="entry name" value="HTH_AraC"/>
</dbReference>
<comment type="caution">
    <text evidence="5">The sequence shown here is derived from an EMBL/GenBank/DDBJ whole genome shotgun (WGS) entry which is preliminary data.</text>
</comment>
<dbReference type="PROSITE" id="PS01124">
    <property type="entry name" value="HTH_ARAC_FAMILY_2"/>
    <property type="match status" value="1"/>
</dbReference>
<keyword evidence="6" id="KW-1185">Reference proteome</keyword>
<evidence type="ECO:0000313" key="5">
    <source>
        <dbReference type="EMBL" id="GHP13902.1"/>
    </source>
</evidence>
<evidence type="ECO:0000313" key="6">
    <source>
        <dbReference type="Proteomes" id="UP000604765"/>
    </source>
</evidence>
<gene>
    <name evidence="5" type="ORF">YK48G_13270</name>
</gene>
<dbReference type="PANTHER" id="PTHR43280">
    <property type="entry name" value="ARAC-FAMILY TRANSCRIPTIONAL REGULATOR"/>
    <property type="match status" value="1"/>
</dbReference>
<dbReference type="SUPFAM" id="SSF46689">
    <property type="entry name" value="Homeodomain-like"/>
    <property type="match status" value="2"/>
</dbReference>
<sequence length="395" mass="45127">MTLEQLYISSLNVPAIEIKMVNQRPNIEFKKGKILANSYIAMLKHMPKRDGFLILEHTQTLFTFCFVKNDIIYLIGPEIINYNESGKRLNLNSKIIYLSKQLNTTILDKQQCYQQILFFSQLIKLPVRLENIDSAFERAIPSDQLDDTIAAVTFNDDGVHISYLYERALKAAVVLGDPSAIHSAFMALINSGRIGILSDKGKLRSIKNWAIIVVSVTLRSAINAGVDYEQAYSLNDQYVRTIESLTAFDDVMQKIEEILKDIARRVRLLRNAHLSKDIRYIYQIILDSPEIKLTVPELANQLGWSPHYLSTLFKQEVGVSISRFRILVKINRVIQLMLTTNLPLSEIAAQLNFSDQAHLCRDFKALVGVGPNKARKNPHYTENWNMYDFMNINIG</sequence>
<dbReference type="PANTHER" id="PTHR43280:SF2">
    <property type="entry name" value="HTH-TYPE TRANSCRIPTIONAL REGULATOR EXSA"/>
    <property type="match status" value="1"/>
</dbReference>
<reference evidence="5 6" key="1">
    <citation type="journal article" date="2021" name="Int. J. Syst. Evol. Microbiol.">
        <title>Lentilactobacillus fungorum sp. nov., isolated from spent mushroom substrates.</title>
        <authorList>
            <person name="Tohno M."/>
            <person name="Tanizawa Y."/>
            <person name="Kojima Y."/>
            <person name="Sakamoto M."/>
            <person name="Ohkuma M."/>
            <person name="Kobayashi H."/>
        </authorList>
    </citation>
    <scope>NUCLEOTIDE SEQUENCE [LARGE SCALE GENOMIC DNA]</scope>
    <source>
        <strain evidence="5 6">YK48G</strain>
    </source>
</reference>
<feature type="domain" description="HTH araC/xylS-type" evidence="4">
    <location>
        <begin position="279"/>
        <end position="377"/>
    </location>
</feature>
<dbReference type="SMART" id="SM00342">
    <property type="entry name" value="HTH_ARAC"/>
    <property type="match status" value="1"/>
</dbReference>
<dbReference type="Proteomes" id="UP000604765">
    <property type="component" value="Unassembled WGS sequence"/>
</dbReference>
<proteinExistence type="predicted"/>
<dbReference type="Pfam" id="PF12833">
    <property type="entry name" value="HTH_18"/>
    <property type="match status" value="1"/>
</dbReference>
<keyword evidence="2" id="KW-0238">DNA-binding</keyword>
<organism evidence="5 6">
    <name type="scientific">Lentilactobacillus fungorum</name>
    <dbReference type="NCBI Taxonomy" id="2201250"/>
    <lineage>
        <taxon>Bacteria</taxon>
        <taxon>Bacillati</taxon>
        <taxon>Bacillota</taxon>
        <taxon>Bacilli</taxon>
        <taxon>Lactobacillales</taxon>
        <taxon>Lactobacillaceae</taxon>
        <taxon>Lentilactobacillus</taxon>
    </lineage>
</organism>
<protein>
    <recommendedName>
        <fullName evidence="4">HTH araC/xylS-type domain-containing protein</fullName>
    </recommendedName>
</protein>
<keyword evidence="1" id="KW-0805">Transcription regulation</keyword>
<evidence type="ECO:0000256" key="2">
    <source>
        <dbReference type="ARBA" id="ARBA00023125"/>
    </source>
</evidence>